<dbReference type="AlphaFoldDB" id="A0A2L1TXM9"/>
<evidence type="ECO:0000313" key="4">
    <source>
        <dbReference type="Proteomes" id="UP000464330"/>
    </source>
</evidence>
<dbReference type="Proteomes" id="UP000464330">
    <property type="component" value="Chromosome"/>
</dbReference>
<accession>A0A6C0QP34</accession>
<accession>A0A2L1TXM9</accession>
<name>A0A2L1TXM9_9BACL</name>
<dbReference type="EMBL" id="CP019655">
    <property type="protein sequence ID" value="AVF25433.1"/>
    <property type="molecule type" value="Genomic_DNA"/>
</dbReference>
<evidence type="ECO:0000313" key="3">
    <source>
        <dbReference type="Proteomes" id="UP000239833"/>
    </source>
</evidence>
<gene>
    <name evidence="1" type="ORF">ERICIII_01233</name>
    <name evidence="2" type="ORF">ERICV_01244</name>
</gene>
<reference evidence="1 4" key="2">
    <citation type="journal article" date="2020" name="Int. J. Med. Microbiol.">
        <title>Discovery of Paenibacillus larvae ERIC V: Phenotypic and genomic comparison to genotypes ERIC I-IV reveal different inventories of virulence factors which correlate with epidemiological prevalences of American Foulbrood.</title>
        <authorList>
            <person name="Beims H."/>
            <person name="Bunk B."/>
            <person name="Erler S."/>
            <person name="Mohr K.I."/>
            <person name="Sproer C."/>
            <person name="Pradella S."/>
            <person name="Gunther G."/>
            <person name="Rohde M."/>
            <person name="von der Ohe W."/>
            <person name="Steinert M."/>
        </authorList>
    </citation>
    <scope>NUCLEOTIDE SEQUENCE</scope>
    <source>
        <strain evidence="1">Eric_III</strain>
        <strain evidence="2">Eric_V</strain>
    </source>
</reference>
<proteinExistence type="predicted"/>
<dbReference type="Proteomes" id="UP000239833">
    <property type="component" value="Chromosome"/>
</dbReference>
<sequence length="105" mass="11812">MPGDPLCKPSFIDNILGRFYNSSIFIKDPPKKGRDAVYLYKLEIELADRLLFLVLAADNDETAFDYIEDHLARAYTVVPEVKQAAIVEKKRVTKGAGYLLSSESN</sequence>
<reference evidence="3" key="1">
    <citation type="submission" date="2017-02" db="EMBL/GenBank/DDBJ databases">
        <title>Delineation of Paenibacillus larvae strains originating from foulbrood outbreaks.</title>
        <authorList>
            <person name="Beims H."/>
            <person name="Bunk B."/>
            <person name="Sproeer C."/>
            <person name="Mohr K.I."/>
            <person name="Pradella S."/>
            <person name="Guenther G."/>
            <person name="Rohde M."/>
            <person name="von der Ohe W."/>
            <person name="Steinert M."/>
        </authorList>
    </citation>
    <scope>NUCLEOTIDE SEQUENCE [LARGE SCALE GENOMIC DNA]</scope>
    <source>
        <strain evidence="3">Eric_III</strain>
    </source>
</reference>
<dbReference type="InterPro" id="IPR024998">
    <property type="entry name" value="DUF3906"/>
</dbReference>
<dbReference type="Pfam" id="PF13046">
    <property type="entry name" value="DUF3906"/>
    <property type="match status" value="1"/>
</dbReference>
<dbReference type="STRING" id="147375.BXP28_12335"/>
<evidence type="ECO:0000313" key="1">
    <source>
        <dbReference type="EMBL" id="AVF25433.1"/>
    </source>
</evidence>
<dbReference type="EMBL" id="CP019717">
    <property type="protein sequence ID" value="QHZ50413.1"/>
    <property type="molecule type" value="Genomic_DNA"/>
</dbReference>
<organism evidence="1 3">
    <name type="scientific">Paenibacillus larvae subsp. larvae</name>
    <dbReference type="NCBI Taxonomy" id="147375"/>
    <lineage>
        <taxon>Bacteria</taxon>
        <taxon>Bacillati</taxon>
        <taxon>Bacillota</taxon>
        <taxon>Bacilli</taxon>
        <taxon>Bacillales</taxon>
        <taxon>Paenibacillaceae</taxon>
        <taxon>Paenibacillus</taxon>
    </lineage>
</organism>
<protein>
    <submittedName>
        <fullName evidence="1">Uncharacterized protein</fullName>
    </submittedName>
</protein>
<evidence type="ECO:0000313" key="2">
    <source>
        <dbReference type="EMBL" id="QHZ50413.1"/>
    </source>
</evidence>
<accession>A0A8B6WXW4</accession>